<keyword evidence="5" id="KW-0560">Oxidoreductase</keyword>
<dbReference type="AlphaFoldDB" id="A0A4Y9ZY60"/>
<comment type="caution">
    <text evidence="8">The sequence shown here is derived from an EMBL/GenBank/DDBJ whole genome shotgun (WGS) entry which is preliminary data.</text>
</comment>
<dbReference type="SUPFAM" id="SSF50129">
    <property type="entry name" value="GroES-like"/>
    <property type="match status" value="1"/>
</dbReference>
<dbReference type="SUPFAM" id="SSF51735">
    <property type="entry name" value="NAD(P)-binding Rossmann-fold domains"/>
    <property type="match status" value="1"/>
</dbReference>
<dbReference type="STRING" id="135208.A0A4Y9ZY60"/>
<comment type="cofactor">
    <cofactor evidence="1">
        <name>Zn(2+)</name>
        <dbReference type="ChEBI" id="CHEBI:29105"/>
    </cofactor>
</comment>
<evidence type="ECO:0000313" key="8">
    <source>
        <dbReference type="EMBL" id="TFY79134.1"/>
    </source>
</evidence>
<gene>
    <name evidence="8" type="ORF">EWM64_g4875</name>
</gene>
<dbReference type="SMART" id="SM00829">
    <property type="entry name" value="PKS_ER"/>
    <property type="match status" value="1"/>
</dbReference>
<evidence type="ECO:0000256" key="6">
    <source>
        <dbReference type="ARBA" id="ARBA00023027"/>
    </source>
</evidence>
<keyword evidence="9" id="KW-1185">Reference proteome</keyword>
<evidence type="ECO:0000256" key="3">
    <source>
        <dbReference type="ARBA" id="ARBA00022723"/>
    </source>
</evidence>
<dbReference type="FunFam" id="3.40.50.720:FF:000039">
    <property type="entry name" value="Alcohol dehydrogenase AdhP"/>
    <property type="match status" value="1"/>
</dbReference>
<dbReference type="Pfam" id="PF00107">
    <property type="entry name" value="ADH_zinc_N"/>
    <property type="match status" value="1"/>
</dbReference>
<keyword evidence="6" id="KW-0520">NAD</keyword>
<dbReference type="PANTHER" id="PTHR42940:SF7">
    <property type="entry name" value="ALCOHOL DEHYDROGENASE-LIKE N-TERMINAL DOMAIN-CONTAINING PROTEIN"/>
    <property type="match status" value="1"/>
</dbReference>
<organism evidence="8 9">
    <name type="scientific">Hericium alpestre</name>
    <dbReference type="NCBI Taxonomy" id="135208"/>
    <lineage>
        <taxon>Eukaryota</taxon>
        <taxon>Fungi</taxon>
        <taxon>Dikarya</taxon>
        <taxon>Basidiomycota</taxon>
        <taxon>Agaricomycotina</taxon>
        <taxon>Agaricomycetes</taxon>
        <taxon>Russulales</taxon>
        <taxon>Hericiaceae</taxon>
        <taxon>Hericium</taxon>
    </lineage>
</organism>
<reference evidence="8 9" key="1">
    <citation type="submission" date="2019-02" db="EMBL/GenBank/DDBJ databases">
        <title>Genome sequencing of the rare red list fungi Hericium alpestre (H. flagellum).</title>
        <authorList>
            <person name="Buettner E."/>
            <person name="Kellner H."/>
        </authorList>
    </citation>
    <scope>NUCLEOTIDE SEQUENCE [LARGE SCALE GENOMIC DNA]</scope>
    <source>
        <strain evidence="8 9">DSM 108284</strain>
    </source>
</reference>
<dbReference type="InterPro" id="IPR020843">
    <property type="entry name" value="ER"/>
</dbReference>
<dbReference type="InterPro" id="IPR036291">
    <property type="entry name" value="NAD(P)-bd_dom_sf"/>
</dbReference>
<dbReference type="OrthoDB" id="1560166at2759"/>
<feature type="domain" description="Enoyl reductase (ER)" evidence="7">
    <location>
        <begin position="18"/>
        <end position="350"/>
    </location>
</feature>
<name>A0A4Y9ZY60_9AGAM</name>
<dbReference type="GO" id="GO:0004022">
    <property type="term" value="F:alcohol dehydrogenase (NAD+) activity"/>
    <property type="evidence" value="ECO:0007669"/>
    <property type="project" value="TreeGrafter"/>
</dbReference>
<evidence type="ECO:0000256" key="5">
    <source>
        <dbReference type="ARBA" id="ARBA00023002"/>
    </source>
</evidence>
<dbReference type="InterPro" id="IPR013154">
    <property type="entry name" value="ADH-like_N"/>
</dbReference>
<dbReference type="Proteomes" id="UP000298061">
    <property type="component" value="Unassembled WGS sequence"/>
</dbReference>
<evidence type="ECO:0000259" key="7">
    <source>
        <dbReference type="SMART" id="SM00829"/>
    </source>
</evidence>
<dbReference type="PANTHER" id="PTHR42940">
    <property type="entry name" value="ALCOHOL DEHYDROGENASE 1-RELATED"/>
    <property type="match status" value="1"/>
</dbReference>
<dbReference type="InterPro" id="IPR013149">
    <property type="entry name" value="ADH-like_C"/>
</dbReference>
<proteinExistence type="inferred from homology"/>
<comment type="similarity">
    <text evidence="2">Belongs to the zinc-containing alcohol dehydrogenase family.</text>
</comment>
<evidence type="ECO:0000313" key="9">
    <source>
        <dbReference type="Proteomes" id="UP000298061"/>
    </source>
</evidence>
<protein>
    <recommendedName>
        <fullName evidence="7">Enoyl reductase (ER) domain-containing protein</fullName>
    </recommendedName>
</protein>
<evidence type="ECO:0000256" key="2">
    <source>
        <dbReference type="ARBA" id="ARBA00008072"/>
    </source>
</evidence>
<dbReference type="EMBL" id="SFCI01000554">
    <property type="protein sequence ID" value="TFY79134.1"/>
    <property type="molecule type" value="Genomic_DNA"/>
</dbReference>
<dbReference type="Gene3D" id="3.40.50.720">
    <property type="entry name" value="NAD(P)-binding Rossmann-like Domain"/>
    <property type="match status" value="1"/>
</dbReference>
<keyword evidence="4" id="KW-0862">Zinc</keyword>
<dbReference type="Gene3D" id="3.90.180.10">
    <property type="entry name" value="Medium-chain alcohol dehydrogenases, catalytic domain"/>
    <property type="match status" value="1"/>
</dbReference>
<sequence>MTSIPTIPKTYRAVSCPGLNRGFEFVTVPVRDPKPTELFLKVLASGICNSDHFLLDGMWPGISYPRIPGHEVIARIVSFGSVVDPRGQYKVGDVVGVGWSGGYCSICRFCRKGDFAACVEQPVTGFSHDGGHGEFMYAPQNAIVTLPEDSFKNSSYAELAPLLCAGVTVYDAVRTSPHKPGDICVVQGIGGLGHLAIQYAVKIGLKVFAVSSGSAKKALAKSLGAYEYVDANQTDVVQHIQSHGGAKVIICTAPSSKQISSIIPAASRYGVITLVSAAADGNVEVFNPFMNMRRVTLRGWACGAAHDAEDCVRFSTMANIKAMVREFKLEEFNDAFEDMVAGKPQFRNVLVFPE</sequence>
<dbReference type="GO" id="GO:0046872">
    <property type="term" value="F:metal ion binding"/>
    <property type="evidence" value="ECO:0007669"/>
    <property type="project" value="UniProtKB-KW"/>
</dbReference>
<keyword evidence="3" id="KW-0479">Metal-binding</keyword>
<dbReference type="Pfam" id="PF08240">
    <property type="entry name" value="ADH_N"/>
    <property type="match status" value="1"/>
</dbReference>
<dbReference type="InterPro" id="IPR011032">
    <property type="entry name" value="GroES-like_sf"/>
</dbReference>
<evidence type="ECO:0000256" key="1">
    <source>
        <dbReference type="ARBA" id="ARBA00001947"/>
    </source>
</evidence>
<dbReference type="GO" id="GO:0005737">
    <property type="term" value="C:cytoplasm"/>
    <property type="evidence" value="ECO:0007669"/>
    <property type="project" value="TreeGrafter"/>
</dbReference>
<accession>A0A4Y9ZY60</accession>
<evidence type="ECO:0000256" key="4">
    <source>
        <dbReference type="ARBA" id="ARBA00022833"/>
    </source>
</evidence>